<dbReference type="GO" id="GO:0000725">
    <property type="term" value="P:recombinational repair"/>
    <property type="evidence" value="ECO:0007669"/>
    <property type="project" value="TreeGrafter"/>
</dbReference>
<dbReference type="InterPro" id="IPR000212">
    <property type="entry name" value="DNA_helicase_UvrD/REP"/>
</dbReference>
<dbReference type="Pfam" id="PF00580">
    <property type="entry name" value="UvrD-helicase"/>
    <property type="match status" value="1"/>
</dbReference>
<keyword evidence="4 9" id="KW-0067">ATP-binding</keyword>
<keyword evidence="5" id="KW-0413">Isomerase</keyword>
<dbReference type="Pfam" id="PF13361">
    <property type="entry name" value="UvrD_C"/>
    <property type="match status" value="2"/>
</dbReference>
<dbReference type="InterPro" id="IPR014016">
    <property type="entry name" value="UvrD-like_ATP-bd"/>
</dbReference>
<dbReference type="OrthoDB" id="3196525at2"/>
<dbReference type="PANTHER" id="PTHR11070">
    <property type="entry name" value="UVRD / RECB / PCRA DNA HELICASE FAMILY MEMBER"/>
    <property type="match status" value="1"/>
</dbReference>
<evidence type="ECO:0000256" key="1">
    <source>
        <dbReference type="ARBA" id="ARBA00022741"/>
    </source>
</evidence>
<dbReference type="PANTHER" id="PTHR11070:SF45">
    <property type="entry name" value="DNA 3'-5' HELICASE"/>
    <property type="match status" value="1"/>
</dbReference>
<feature type="binding site" evidence="9">
    <location>
        <begin position="276"/>
        <end position="283"/>
    </location>
    <ligand>
        <name>ATP</name>
        <dbReference type="ChEBI" id="CHEBI:30616"/>
    </ligand>
</feature>
<keyword evidence="3 9" id="KW-0347">Helicase</keyword>
<dbReference type="AlphaFoldDB" id="A0A1J0VPI4"/>
<dbReference type="GO" id="GO:0005829">
    <property type="term" value="C:cytosol"/>
    <property type="evidence" value="ECO:0007669"/>
    <property type="project" value="TreeGrafter"/>
</dbReference>
<evidence type="ECO:0000256" key="4">
    <source>
        <dbReference type="ARBA" id="ARBA00022840"/>
    </source>
</evidence>
<comment type="catalytic activity">
    <reaction evidence="6">
        <text>Couples ATP hydrolysis with the unwinding of duplex DNA by translocating in the 3'-5' direction.</text>
        <dbReference type="EC" id="5.6.2.4"/>
    </reaction>
</comment>
<dbReference type="RefSeq" id="WP_071927130.1">
    <property type="nucleotide sequence ID" value="NZ_CP018082.1"/>
</dbReference>
<dbReference type="EC" id="5.6.2.4" evidence="7"/>
<keyword evidence="1 9" id="KW-0547">Nucleotide-binding</keyword>
<evidence type="ECO:0000256" key="2">
    <source>
        <dbReference type="ARBA" id="ARBA00022801"/>
    </source>
</evidence>
<dbReference type="GO" id="GO:0003677">
    <property type="term" value="F:DNA binding"/>
    <property type="evidence" value="ECO:0007669"/>
    <property type="project" value="InterPro"/>
</dbReference>
<sequence>MAHIVMTSQRKSGSDLDGPVKRRAFDFLDTLQNNESAAIPQIGTVPGARDDRVRVSRIGLGHTAILFSVTPTGGGEASYVYMGAWPDDAAAELAPRAGLQVNPVNGVLDLIVHDDLPIEPTPTPGHARTQAHSGYLTGLGFTAEQLTQELGLDANLAERALVAADDHVLNTIAADVDGWQGHALLELACGVGIGDIREKLRLTENPVDPSLAEDDQILQALEHPASQIQFNYIGDDADELRRVIEGGSFAAWRTFLHPEQRAYADKHYNGAFRLSGGAGTGKTVVALHRARNLWRRNPDARIVLTTFNRTLARQLHADLQTLEPGITIAAKPGDIGVYIDGVDKLASDVLVRARDLAPVTEAVLGSATDLSPRRTDTLKVWREITKSVDSGLDPRLATPAFLDNEYTAVVLANQVTTVAEYAKVARAGRGVRLNRPQRIAVWKLIEAFRRRGRMDGTVSFPEVLALAAEYLRRRGNAGEPFIADHVIVDEAQDLHATHWAMLRALVAEGPDDMFIAEDSHQRIFGQPVVLGRLGVKIVGRSRRLTLNYRTTAENLKFAVDILSGADYRDLEEAEESTHGYRSARTGPEPILLACTSLSDELDQVAARVRSWLDEGVEPSSIAILTRGKNDRSQFVRALGERGIDARVLDDNPAGPGHVQVLTMHRSKGMEFAKVILAGVDDAHVPAKSVLNEAPEEERAEAELRERSLLYVAASRARDQLVVTWSGRRSALLHTAAQ</sequence>
<dbReference type="KEGG" id="nsl:BOX37_08190"/>
<keyword evidence="2 9" id="KW-0378">Hydrolase</keyword>
<organism evidence="11 12">
    <name type="scientific">Nocardia mangyaensis</name>
    <dbReference type="NCBI Taxonomy" id="2213200"/>
    <lineage>
        <taxon>Bacteria</taxon>
        <taxon>Bacillati</taxon>
        <taxon>Actinomycetota</taxon>
        <taxon>Actinomycetes</taxon>
        <taxon>Mycobacteriales</taxon>
        <taxon>Nocardiaceae</taxon>
        <taxon>Nocardia</taxon>
    </lineage>
</organism>
<evidence type="ECO:0000256" key="5">
    <source>
        <dbReference type="ARBA" id="ARBA00023235"/>
    </source>
</evidence>
<dbReference type="InterPro" id="IPR027417">
    <property type="entry name" value="P-loop_NTPase"/>
</dbReference>
<dbReference type="InterPro" id="IPR014017">
    <property type="entry name" value="DNA_helicase_UvrD-like_C"/>
</dbReference>
<accession>A0A1J0VPI4</accession>
<evidence type="ECO:0000256" key="6">
    <source>
        <dbReference type="ARBA" id="ARBA00034617"/>
    </source>
</evidence>
<dbReference type="Proteomes" id="UP000183810">
    <property type="component" value="Chromosome"/>
</dbReference>
<evidence type="ECO:0000313" key="11">
    <source>
        <dbReference type="EMBL" id="APE33952.1"/>
    </source>
</evidence>
<keyword evidence="12" id="KW-1185">Reference proteome</keyword>
<proteinExistence type="predicted"/>
<dbReference type="GO" id="GO:0005524">
    <property type="term" value="F:ATP binding"/>
    <property type="evidence" value="ECO:0007669"/>
    <property type="project" value="UniProtKB-UniRule"/>
</dbReference>
<dbReference type="Gene3D" id="3.40.50.300">
    <property type="entry name" value="P-loop containing nucleotide triphosphate hydrolases"/>
    <property type="match status" value="2"/>
</dbReference>
<comment type="catalytic activity">
    <reaction evidence="8">
        <text>ATP + H2O = ADP + phosphate + H(+)</text>
        <dbReference type="Rhea" id="RHEA:13065"/>
        <dbReference type="ChEBI" id="CHEBI:15377"/>
        <dbReference type="ChEBI" id="CHEBI:15378"/>
        <dbReference type="ChEBI" id="CHEBI:30616"/>
        <dbReference type="ChEBI" id="CHEBI:43474"/>
        <dbReference type="ChEBI" id="CHEBI:456216"/>
        <dbReference type="EC" id="5.6.2.4"/>
    </reaction>
</comment>
<dbReference type="GO" id="GO:0043138">
    <property type="term" value="F:3'-5' DNA helicase activity"/>
    <property type="evidence" value="ECO:0007669"/>
    <property type="project" value="UniProtKB-EC"/>
</dbReference>
<evidence type="ECO:0000256" key="7">
    <source>
        <dbReference type="ARBA" id="ARBA00034808"/>
    </source>
</evidence>
<reference evidence="11" key="1">
    <citation type="submission" date="2016-11" db="EMBL/GenBank/DDBJ databases">
        <authorList>
            <person name="Jaros S."/>
            <person name="Januszkiewicz K."/>
            <person name="Wedrychowicz H."/>
        </authorList>
    </citation>
    <scope>NUCLEOTIDE SEQUENCE [LARGE SCALE GENOMIC DNA]</scope>
    <source>
        <strain evidence="11">Y48</strain>
    </source>
</reference>
<name>A0A1J0VPI4_9NOCA</name>
<evidence type="ECO:0000256" key="3">
    <source>
        <dbReference type="ARBA" id="ARBA00022806"/>
    </source>
</evidence>
<dbReference type="PROSITE" id="PS51198">
    <property type="entry name" value="UVRD_HELICASE_ATP_BIND"/>
    <property type="match status" value="1"/>
</dbReference>
<evidence type="ECO:0000256" key="8">
    <source>
        <dbReference type="ARBA" id="ARBA00048988"/>
    </source>
</evidence>
<evidence type="ECO:0000259" key="10">
    <source>
        <dbReference type="PROSITE" id="PS51198"/>
    </source>
</evidence>
<dbReference type="SUPFAM" id="SSF52540">
    <property type="entry name" value="P-loop containing nucleoside triphosphate hydrolases"/>
    <property type="match status" value="1"/>
</dbReference>
<dbReference type="GO" id="GO:0016887">
    <property type="term" value="F:ATP hydrolysis activity"/>
    <property type="evidence" value="ECO:0007669"/>
    <property type="project" value="RHEA"/>
</dbReference>
<gene>
    <name evidence="11" type="ORF">BOX37_08190</name>
</gene>
<evidence type="ECO:0000313" key="12">
    <source>
        <dbReference type="Proteomes" id="UP000183810"/>
    </source>
</evidence>
<feature type="domain" description="UvrD-like helicase ATP-binding" evidence="10">
    <location>
        <begin position="255"/>
        <end position="583"/>
    </location>
</feature>
<dbReference type="EMBL" id="CP018082">
    <property type="protein sequence ID" value="APE33952.1"/>
    <property type="molecule type" value="Genomic_DNA"/>
</dbReference>
<protein>
    <recommendedName>
        <fullName evidence="7">DNA 3'-5' helicase</fullName>
        <ecNumber evidence="7">5.6.2.4</ecNumber>
    </recommendedName>
</protein>
<evidence type="ECO:0000256" key="9">
    <source>
        <dbReference type="PROSITE-ProRule" id="PRU00560"/>
    </source>
</evidence>